<sequence>MPAALITREEAIARLGDVFRQHGFEGTSLSVITAATGLGKGSLYNYFPGGKDEMAAAVLAHVDDWFEREIYAPLRAAGAGEVPAAITAMFDNTAQYFRGGGRVCLVGAFALDDTRDRFAAVVQDYFRRWIDALAVALEKAGVQQPVGLAEMTVAGIQGALVLARALDEPAAFTRQLGILRANLRAVLASALA</sequence>
<evidence type="ECO:0000256" key="2">
    <source>
        <dbReference type="ARBA" id="ARBA00023125"/>
    </source>
</evidence>
<dbReference type="InterPro" id="IPR036271">
    <property type="entry name" value="Tet_transcr_reg_TetR-rel_C_sf"/>
</dbReference>
<dbReference type="SUPFAM" id="SSF46689">
    <property type="entry name" value="Homeodomain-like"/>
    <property type="match status" value="1"/>
</dbReference>
<reference evidence="7" key="1">
    <citation type="journal article" date="2019" name="Int. J. Syst. Evol. Microbiol.">
        <title>The Global Catalogue of Microorganisms (GCM) 10K type strain sequencing project: providing services to taxonomists for standard genome sequencing and annotation.</title>
        <authorList>
            <consortium name="The Broad Institute Genomics Platform"/>
            <consortium name="The Broad Institute Genome Sequencing Center for Infectious Disease"/>
            <person name="Wu L."/>
            <person name="Ma J."/>
        </authorList>
    </citation>
    <scope>NUCLEOTIDE SEQUENCE [LARGE SCALE GENOMIC DNA]</scope>
    <source>
        <strain evidence="7">KCTC 42182</strain>
    </source>
</reference>
<dbReference type="InterPro" id="IPR054156">
    <property type="entry name" value="YxaF_TetR_C"/>
</dbReference>
<dbReference type="SUPFAM" id="SSF48498">
    <property type="entry name" value="Tetracyclin repressor-like, C-terminal domain"/>
    <property type="match status" value="1"/>
</dbReference>
<protein>
    <submittedName>
        <fullName evidence="6">TetR/AcrR family transcriptional regulator</fullName>
    </submittedName>
</protein>
<feature type="DNA-binding region" description="H-T-H motif" evidence="4">
    <location>
        <begin position="28"/>
        <end position="47"/>
    </location>
</feature>
<dbReference type="RefSeq" id="WP_379722951.1">
    <property type="nucleotide sequence ID" value="NZ_JBHRYJ010000001.1"/>
</dbReference>
<keyword evidence="2 4" id="KW-0238">DNA-binding</keyword>
<evidence type="ECO:0000256" key="3">
    <source>
        <dbReference type="ARBA" id="ARBA00023163"/>
    </source>
</evidence>
<keyword evidence="1" id="KW-0805">Transcription regulation</keyword>
<dbReference type="PANTHER" id="PTHR47506:SF1">
    <property type="entry name" value="HTH-TYPE TRANSCRIPTIONAL REGULATOR YJDC"/>
    <property type="match status" value="1"/>
</dbReference>
<dbReference type="Proteomes" id="UP001595711">
    <property type="component" value="Unassembled WGS sequence"/>
</dbReference>
<evidence type="ECO:0000256" key="4">
    <source>
        <dbReference type="PROSITE-ProRule" id="PRU00335"/>
    </source>
</evidence>
<gene>
    <name evidence="6" type="ORF">ACFOOQ_05955</name>
</gene>
<dbReference type="PANTHER" id="PTHR47506">
    <property type="entry name" value="TRANSCRIPTIONAL REGULATORY PROTEIN"/>
    <property type="match status" value="1"/>
</dbReference>
<dbReference type="InterPro" id="IPR009057">
    <property type="entry name" value="Homeodomain-like_sf"/>
</dbReference>
<name>A0ABV7VCE8_9PROT</name>
<organism evidence="6 7">
    <name type="scientific">Ferrovibrio xuzhouensis</name>
    <dbReference type="NCBI Taxonomy" id="1576914"/>
    <lineage>
        <taxon>Bacteria</taxon>
        <taxon>Pseudomonadati</taxon>
        <taxon>Pseudomonadota</taxon>
        <taxon>Alphaproteobacteria</taxon>
        <taxon>Rhodospirillales</taxon>
        <taxon>Rhodospirillaceae</taxon>
        <taxon>Ferrovibrio</taxon>
    </lineage>
</organism>
<dbReference type="EMBL" id="JBHRYJ010000001">
    <property type="protein sequence ID" value="MFC3675075.1"/>
    <property type="molecule type" value="Genomic_DNA"/>
</dbReference>
<evidence type="ECO:0000313" key="6">
    <source>
        <dbReference type="EMBL" id="MFC3675075.1"/>
    </source>
</evidence>
<dbReference type="Pfam" id="PF00440">
    <property type="entry name" value="TetR_N"/>
    <property type="match status" value="1"/>
</dbReference>
<comment type="caution">
    <text evidence="6">The sequence shown here is derived from an EMBL/GenBank/DDBJ whole genome shotgun (WGS) entry which is preliminary data.</text>
</comment>
<evidence type="ECO:0000313" key="7">
    <source>
        <dbReference type="Proteomes" id="UP001595711"/>
    </source>
</evidence>
<keyword evidence="3" id="KW-0804">Transcription</keyword>
<feature type="domain" description="HTH tetR-type" evidence="5">
    <location>
        <begin position="5"/>
        <end position="65"/>
    </location>
</feature>
<evidence type="ECO:0000259" key="5">
    <source>
        <dbReference type="PROSITE" id="PS50977"/>
    </source>
</evidence>
<keyword evidence="7" id="KW-1185">Reference proteome</keyword>
<proteinExistence type="predicted"/>
<accession>A0ABV7VCE8</accession>
<dbReference type="PROSITE" id="PS50977">
    <property type="entry name" value="HTH_TETR_2"/>
    <property type="match status" value="1"/>
</dbReference>
<dbReference type="InterPro" id="IPR001647">
    <property type="entry name" value="HTH_TetR"/>
</dbReference>
<dbReference type="Pfam" id="PF21993">
    <property type="entry name" value="TetR_C_13_2"/>
    <property type="match status" value="1"/>
</dbReference>
<dbReference type="Gene3D" id="1.10.357.10">
    <property type="entry name" value="Tetracycline Repressor, domain 2"/>
    <property type="match status" value="1"/>
</dbReference>
<evidence type="ECO:0000256" key="1">
    <source>
        <dbReference type="ARBA" id="ARBA00023015"/>
    </source>
</evidence>